<accession>A0A081EW51</accession>
<dbReference type="Proteomes" id="UP000053331">
    <property type="component" value="Unassembled WGS sequence"/>
</dbReference>
<organism evidence="3 4">
    <name type="scientific">Halorubrum saccharovorum</name>
    <dbReference type="NCBI Taxonomy" id="2248"/>
    <lineage>
        <taxon>Archaea</taxon>
        <taxon>Methanobacteriati</taxon>
        <taxon>Methanobacteriota</taxon>
        <taxon>Stenosarchaea group</taxon>
        <taxon>Halobacteria</taxon>
        <taxon>Halobacteriales</taxon>
        <taxon>Haloferacaceae</taxon>
        <taxon>Halorubrum</taxon>
    </lineage>
</organism>
<comment type="caution">
    <text evidence="3">The sequence shown here is derived from an EMBL/GenBank/DDBJ whole genome shotgun (WGS) entry which is preliminary data.</text>
</comment>
<protein>
    <submittedName>
        <fullName evidence="3">Universal stress protein</fullName>
    </submittedName>
</protein>
<name>A0A081EW51_9EURY</name>
<dbReference type="InterPro" id="IPR014729">
    <property type="entry name" value="Rossmann-like_a/b/a_fold"/>
</dbReference>
<feature type="domain" description="UspA" evidence="2">
    <location>
        <begin position="1"/>
        <end position="142"/>
    </location>
</feature>
<dbReference type="InterPro" id="IPR006016">
    <property type="entry name" value="UspA"/>
</dbReference>
<evidence type="ECO:0000313" key="4">
    <source>
        <dbReference type="Proteomes" id="UP000053331"/>
    </source>
</evidence>
<dbReference type="PANTHER" id="PTHR46268">
    <property type="entry name" value="STRESS RESPONSE PROTEIN NHAX"/>
    <property type="match status" value="1"/>
</dbReference>
<dbReference type="CDD" id="cd00293">
    <property type="entry name" value="USP-like"/>
    <property type="match status" value="1"/>
</dbReference>
<comment type="similarity">
    <text evidence="1">Belongs to the universal stress protein A family.</text>
</comment>
<evidence type="ECO:0000259" key="2">
    <source>
        <dbReference type="Pfam" id="PF00582"/>
    </source>
</evidence>
<gene>
    <name evidence="3" type="ORF">FK85_21385</name>
</gene>
<keyword evidence="4" id="KW-1185">Reference proteome</keyword>
<dbReference type="SUPFAM" id="SSF52402">
    <property type="entry name" value="Adenine nucleotide alpha hydrolases-like"/>
    <property type="match status" value="1"/>
</dbReference>
<reference evidence="3 4" key="1">
    <citation type="journal article" date="2015" name="Genome Announc.">
        <title>Draft genome sequence of a Halorubrum H3 strain isolated from the burlinskoye salt lake (Altai Krai, Russia).</title>
        <authorList>
            <person name="Rozanov A.S."/>
            <person name="Bryanskaya A.V."/>
            <person name="Malup T.K."/>
            <person name="Kotenko A.V."/>
            <person name="Peltek S.E."/>
        </authorList>
    </citation>
    <scope>NUCLEOTIDE SEQUENCE [LARGE SCALE GENOMIC DNA]</scope>
    <source>
        <strain evidence="3 4">H3</strain>
    </source>
</reference>
<proteinExistence type="inferred from homology"/>
<dbReference type="EMBL" id="JNFH02000097">
    <property type="protein sequence ID" value="KDS91639.2"/>
    <property type="molecule type" value="Genomic_DNA"/>
</dbReference>
<dbReference type="Pfam" id="PF00582">
    <property type="entry name" value="Usp"/>
    <property type="match status" value="1"/>
</dbReference>
<dbReference type="OrthoDB" id="105697at2157"/>
<dbReference type="RefSeq" id="WP_050026711.1">
    <property type="nucleotide sequence ID" value="NZ_JNFH02000097.1"/>
</dbReference>
<dbReference type="PANTHER" id="PTHR46268:SF24">
    <property type="entry name" value="UNIVERSAL STRESS PROTEIN"/>
    <property type="match status" value="1"/>
</dbReference>
<dbReference type="PRINTS" id="PR01438">
    <property type="entry name" value="UNVRSLSTRESS"/>
</dbReference>
<evidence type="ECO:0000256" key="1">
    <source>
        <dbReference type="ARBA" id="ARBA00008791"/>
    </source>
</evidence>
<evidence type="ECO:0000313" key="3">
    <source>
        <dbReference type="EMBL" id="KDS91639.2"/>
    </source>
</evidence>
<dbReference type="AlphaFoldDB" id="A0A081EW51"/>
<sequence>MVSRILVPMDDSEHAGQALKYAFDNFPDVDVSVLHVVGVPSPMMGEAAALALADDIEEATAERAEPVFDRAREIANERDREIDTIVDIGHPARCIIDRAESYDTVVLGAHGADWSRATRQFLVGNIAETVSKRASVPVVLVR</sequence>
<dbReference type="InterPro" id="IPR006015">
    <property type="entry name" value="Universal_stress_UspA"/>
</dbReference>
<dbReference type="Gene3D" id="3.40.50.620">
    <property type="entry name" value="HUPs"/>
    <property type="match status" value="1"/>
</dbReference>